<dbReference type="AlphaFoldDB" id="A0A3P3VJI9"/>
<keyword evidence="2" id="KW-1185">Reference proteome</keyword>
<accession>A0A3P3VJI9</accession>
<evidence type="ECO:0000313" key="2">
    <source>
        <dbReference type="Proteomes" id="UP000280792"/>
    </source>
</evidence>
<dbReference type="PIRSF" id="PIRSF005788">
    <property type="entry name" value="NifK"/>
    <property type="match status" value="1"/>
</dbReference>
<dbReference type="Gene3D" id="1.10.3100.20">
    <property type="entry name" value="Protein of unknown function DUF269"/>
    <property type="match status" value="1"/>
</dbReference>
<gene>
    <name evidence="1" type="ORF">D0544_13815</name>
</gene>
<dbReference type="RefSeq" id="WP_125017113.1">
    <property type="nucleotide sequence ID" value="NZ_QWEZ01000002.1"/>
</dbReference>
<dbReference type="EMBL" id="QWEZ01000002">
    <property type="protein sequence ID" value="RRJ82921.1"/>
    <property type="molecule type" value="Genomic_DNA"/>
</dbReference>
<name>A0A3P3VJI9_9GAMM</name>
<dbReference type="InterPro" id="IPR004952">
    <property type="entry name" value="NifX-assoc_nitrogen_fix"/>
</dbReference>
<reference evidence="1 2" key="2">
    <citation type="submission" date="2018-12" db="EMBL/GenBank/DDBJ databases">
        <title>Simiduia agarivorans gen. nov., sp. nov., a marine, agarolytic bacterium isolated from shallow coastal water from Keelung, Taiwan.</title>
        <authorList>
            <person name="Shieh W.Y."/>
        </authorList>
    </citation>
    <scope>NUCLEOTIDE SEQUENCE [LARGE SCALE GENOMIC DNA]</scope>
    <source>
        <strain evidence="1 2">GTF-13</strain>
    </source>
</reference>
<reference evidence="1 2" key="1">
    <citation type="submission" date="2018-08" db="EMBL/GenBank/DDBJ databases">
        <authorList>
            <person name="Khan S.A."/>
        </authorList>
    </citation>
    <scope>NUCLEOTIDE SEQUENCE [LARGE SCALE GENOMIC DNA]</scope>
    <source>
        <strain evidence="1 2">GTF-13</strain>
    </source>
</reference>
<evidence type="ECO:0000313" key="1">
    <source>
        <dbReference type="EMBL" id="RRJ82921.1"/>
    </source>
</evidence>
<sequence length="156" mass="17696">MYDEMVISDTDPLLESEFIIELVRHLRALDSYGAYEKWSDARILDPLIMTRERKKEMPLIADPDDVTLSNIRAYYNALALTIERECGHLCSPLISLSHEGFGRVLITVGKLVVMDRVLRDAHLFGFRSLEALKTESDKILNQAQAMVSRYPAVAAI</sequence>
<organism evidence="1 2">
    <name type="scientific">Aestuariirhabdus litorea</name>
    <dbReference type="NCBI Taxonomy" id="2528527"/>
    <lineage>
        <taxon>Bacteria</taxon>
        <taxon>Pseudomonadati</taxon>
        <taxon>Pseudomonadota</taxon>
        <taxon>Gammaproteobacteria</taxon>
        <taxon>Oceanospirillales</taxon>
        <taxon>Aestuariirhabdaceae</taxon>
        <taxon>Aestuariirhabdus</taxon>
    </lineage>
</organism>
<dbReference type="Pfam" id="PF03270">
    <property type="entry name" value="DUF269"/>
    <property type="match status" value="1"/>
</dbReference>
<dbReference type="Proteomes" id="UP000280792">
    <property type="component" value="Unassembled WGS sequence"/>
</dbReference>
<protein>
    <submittedName>
        <fullName evidence="1">NifX-associated nitrogen fixation protein</fullName>
    </submittedName>
</protein>
<proteinExistence type="predicted"/>
<dbReference type="NCBIfam" id="TIGR02935">
    <property type="entry name" value="NifX-associated nitrogen fixation protein"/>
    <property type="match status" value="1"/>
</dbReference>
<comment type="caution">
    <text evidence="1">The sequence shown here is derived from an EMBL/GenBank/DDBJ whole genome shotgun (WGS) entry which is preliminary data.</text>
</comment>